<dbReference type="InterPro" id="IPR036097">
    <property type="entry name" value="HisK_dim/P_sf"/>
</dbReference>
<keyword evidence="9" id="KW-1185">Reference proteome</keyword>
<dbReference type="CDD" id="cd00082">
    <property type="entry name" value="HisKA"/>
    <property type="match status" value="1"/>
</dbReference>
<dbReference type="EMBL" id="JAQNDK010000003">
    <property type="protein sequence ID" value="MDC0681237.1"/>
    <property type="molecule type" value="Genomic_DNA"/>
</dbReference>
<dbReference type="SUPFAM" id="SSF55874">
    <property type="entry name" value="ATPase domain of HSP90 chaperone/DNA topoisomerase II/histidine kinase"/>
    <property type="match status" value="1"/>
</dbReference>
<dbReference type="InterPro" id="IPR001789">
    <property type="entry name" value="Sig_transdc_resp-reg_receiver"/>
</dbReference>
<feature type="domain" description="Response regulatory" evidence="6">
    <location>
        <begin position="386"/>
        <end position="502"/>
    </location>
</feature>
<dbReference type="SUPFAM" id="SSF55785">
    <property type="entry name" value="PYP-like sensor domain (PAS domain)"/>
    <property type="match status" value="1"/>
</dbReference>
<evidence type="ECO:0000313" key="9">
    <source>
        <dbReference type="Proteomes" id="UP001217485"/>
    </source>
</evidence>
<gene>
    <name evidence="8" type="ORF">POL72_26085</name>
</gene>
<dbReference type="Gene3D" id="3.40.50.2300">
    <property type="match status" value="1"/>
</dbReference>
<dbReference type="PROSITE" id="PS50113">
    <property type="entry name" value="PAC"/>
    <property type="match status" value="1"/>
</dbReference>
<evidence type="ECO:0000259" key="7">
    <source>
        <dbReference type="PROSITE" id="PS50113"/>
    </source>
</evidence>
<dbReference type="Proteomes" id="UP001217485">
    <property type="component" value="Unassembled WGS sequence"/>
</dbReference>
<dbReference type="InterPro" id="IPR005467">
    <property type="entry name" value="His_kinase_dom"/>
</dbReference>
<dbReference type="NCBIfam" id="TIGR00229">
    <property type="entry name" value="sensory_box"/>
    <property type="match status" value="1"/>
</dbReference>
<dbReference type="PROSITE" id="PS50110">
    <property type="entry name" value="RESPONSE_REGULATORY"/>
    <property type="match status" value="1"/>
</dbReference>
<dbReference type="InterPro" id="IPR000014">
    <property type="entry name" value="PAS"/>
</dbReference>
<dbReference type="SMART" id="SM00388">
    <property type="entry name" value="HisKA"/>
    <property type="match status" value="1"/>
</dbReference>
<dbReference type="InterPro" id="IPR000700">
    <property type="entry name" value="PAS-assoc_C"/>
</dbReference>
<dbReference type="SMART" id="SM00448">
    <property type="entry name" value="REC"/>
    <property type="match status" value="1"/>
</dbReference>
<dbReference type="Gene3D" id="3.30.565.10">
    <property type="entry name" value="Histidine kinase-like ATPase, C-terminal domain"/>
    <property type="match status" value="1"/>
</dbReference>
<dbReference type="InterPro" id="IPR003594">
    <property type="entry name" value="HATPase_dom"/>
</dbReference>
<dbReference type="SMART" id="SM00387">
    <property type="entry name" value="HATPase_c"/>
    <property type="match status" value="1"/>
</dbReference>
<dbReference type="PANTHER" id="PTHR43547:SF2">
    <property type="entry name" value="HYBRID SIGNAL TRANSDUCTION HISTIDINE KINASE C"/>
    <property type="match status" value="1"/>
</dbReference>
<proteinExistence type="predicted"/>
<evidence type="ECO:0000256" key="1">
    <source>
        <dbReference type="ARBA" id="ARBA00000085"/>
    </source>
</evidence>
<feature type="domain" description="Histidine kinase" evidence="5">
    <location>
        <begin position="146"/>
        <end position="365"/>
    </location>
</feature>
<dbReference type="GO" id="GO:0005524">
    <property type="term" value="F:ATP binding"/>
    <property type="evidence" value="ECO:0007669"/>
    <property type="project" value="UniProtKB-KW"/>
</dbReference>
<evidence type="ECO:0000259" key="6">
    <source>
        <dbReference type="PROSITE" id="PS50110"/>
    </source>
</evidence>
<keyword evidence="8" id="KW-0067">ATP-binding</keyword>
<dbReference type="EC" id="2.7.13.3" evidence="2"/>
<dbReference type="SUPFAM" id="SSF47384">
    <property type="entry name" value="Homodimeric domain of signal transducing histidine kinase"/>
    <property type="match status" value="1"/>
</dbReference>
<dbReference type="InterPro" id="IPR013656">
    <property type="entry name" value="PAS_4"/>
</dbReference>
<dbReference type="PRINTS" id="PR00344">
    <property type="entry name" value="BCTRLSENSOR"/>
</dbReference>
<organism evidence="8 9">
    <name type="scientific">Sorangium atrum</name>
    <dbReference type="NCBI Taxonomy" id="2995308"/>
    <lineage>
        <taxon>Bacteria</taxon>
        <taxon>Pseudomonadati</taxon>
        <taxon>Myxococcota</taxon>
        <taxon>Polyangia</taxon>
        <taxon>Polyangiales</taxon>
        <taxon>Polyangiaceae</taxon>
        <taxon>Sorangium</taxon>
    </lineage>
</organism>
<dbReference type="InterPro" id="IPR011006">
    <property type="entry name" value="CheY-like_superfamily"/>
</dbReference>
<protein>
    <recommendedName>
        <fullName evidence="2">histidine kinase</fullName>
        <ecNumber evidence="2">2.7.13.3</ecNumber>
    </recommendedName>
</protein>
<dbReference type="Pfam" id="PF02518">
    <property type="entry name" value="HATPase_c"/>
    <property type="match status" value="1"/>
</dbReference>
<dbReference type="Pfam" id="PF00072">
    <property type="entry name" value="Response_reg"/>
    <property type="match status" value="1"/>
</dbReference>
<feature type="domain" description="PAC" evidence="7">
    <location>
        <begin position="83"/>
        <end position="135"/>
    </location>
</feature>
<evidence type="ECO:0000259" key="5">
    <source>
        <dbReference type="PROSITE" id="PS50109"/>
    </source>
</evidence>
<dbReference type="RefSeq" id="WP_272098279.1">
    <property type="nucleotide sequence ID" value="NZ_JAQNDK010000003.1"/>
</dbReference>
<reference evidence="8 9" key="1">
    <citation type="submission" date="2023-01" db="EMBL/GenBank/DDBJ databases">
        <title>Minimal conservation of predation-associated metabolite biosynthetic gene clusters underscores biosynthetic potential of Myxococcota including descriptions for ten novel species: Archangium lansinium sp. nov., Myxococcus landrumus sp. nov., Nannocystis bai.</title>
        <authorList>
            <person name="Ahearne A."/>
            <person name="Stevens C."/>
            <person name="Dowd S."/>
        </authorList>
    </citation>
    <scope>NUCLEOTIDE SEQUENCE [LARGE SCALE GENOMIC DNA]</scope>
    <source>
        <strain evidence="8 9">WIWO2</strain>
    </source>
</reference>
<dbReference type="Pfam" id="PF08448">
    <property type="entry name" value="PAS_4"/>
    <property type="match status" value="1"/>
</dbReference>
<sequence>MHETEAGLRAALEQLRMVTDRMAAAVTYCSRDLRYLWVSPEYAAWIARPVAEIVGQTIIEIVGAQAFEDLKPYFDRVLQGERVEYEEQVLFRGLGLRWIKAIYVPTHDARGTPDGWIAVVTDITRRKELEEMLRESDRRKDDFLAMLAHELRGPLAPIRNAVAIMRVLGLEDPKFVYARDIIARQVSHMARLVDDLLDVSRINRGKIALQRETLELADLVQEAVEATRPFIQTPGHTLSVTLPAEQLRIEADRVRILQVLVNLLTNAAKFTPPGGRIGIEVSRSETGEAVVRVTDTGVGIEEGMQPRVFEAFVQETSDLARSQGGLGVGLWLAKQLVNLHSGRIDVESAGRGLGAAFTVTLPALPKSARETQPASLREKAAGSPLRILVVEDNLDTAESLKMLLELHGHEVWMEHDGLAAIHAFGRLCPDIAFIDLGLPLLDGFEVARRARREQETAGCLLVALSGYGRDEDKAEARRAGFDLHLTKPADTEAIAELLAKRCAARGGGAT</sequence>
<feature type="modified residue" description="4-aspartylphosphate" evidence="4">
    <location>
        <position position="435"/>
    </location>
</feature>
<evidence type="ECO:0000313" key="8">
    <source>
        <dbReference type="EMBL" id="MDC0681237.1"/>
    </source>
</evidence>
<keyword evidence="3 4" id="KW-0597">Phosphoprotein</keyword>
<dbReference type="CDD" id="cd00130">
    <property type="entry name" value="PAS"/>
    <property type="match status" value="1"/>
</dbReference>
<dbReference type="InterPro" id="IPR004358">
    <property type="entry name" value="Sig_transdc_His_kin-like_C"/>
</dbReference>
<comment type="caution">
    <text evidence="8">The sequence shown here is derived from an EMBL/GenBank/DDBJ whole genome shotgun (WGS) entry which is preliminary data.</text>
</comment>
<dbReference type="SUPFAM" id="SSF52172">
    <property type="entry name" value="CheY-like"/>
    <property type="match status" value="1"/>
</dbReference>
<dbReference type="PROSITE" id="PS50109">
    <property type="entry name" value="HIS_KIN"/>
    <property type="match status" value="1"/>
</dbReference>
<dbReference type="Gene3D" id="3.30.450.20">
    <property type="entry name" value="PAS domain"/>
    <property type="match status" value="1"/>
</dbReference>
<evidence type="ECO:0000256" key="4">
    <source>
        <dbReference type="PROSITE-ProRule" id="PRU00169"/>
    </source>
</evidence>
<evidence type="ECO:0000256" key="2">
    <source>
        <dbReference type="ARBA" id="ARBA00012438"/>
    </source>
</evidence>
<keyword evidence="8" id="KW-0547">Nucleotide-binding</keyword>
<dbReference type="InterPro" id="IPR003661">
    <property type="entry name" value="HisK_dim/P_dom"/>
</dbReference>
<dbReference type="Gene3D" id="1.10.287.130">
    <property type="match status" value="1"/>
</dbReference>
<comment type="catalytic activity">
    <reaction evidence="1">
        <text>ATP + protein L-histidine = ADP + protein N-phospho-L-histidine.</text>
        <dbReference type="EC" id="2.7.13.3"/>
    </reaction>
</comment>
<dbReference type="InterPro" id="IPR035965">
    <property type="entry name" value="PAS-like_dom_sf"/>
</dbReference>
<accession>A0ABT5C4E1</accession>
<dbReference type="PANTHER" id="PTHR43547">
    <property type="entry name" value="TWO-COMPONENT HISTIDINE KINASE"/>
    <property type="match status" value="1"/>
</dbReference>
<dbReference type="Pfam" id="PF00512">
    <property type="entry name" value="HisKA"/>
    <property type="match status" value="1"/>
</dbReference>
<name>A0ABT5C4E1_9BACT</name>
<dbReference type="InterPro" id="IPR036890">
    <property type="entry name" value="HATPase_C_sf"/>
</dbReference>
<evidence type="ECO:0000256" key="3">
    <source>
        <dbReference type="ARBA" id="ARBA00022553"/>
    </source>
</evidence>